<dbReference type="Proteomes" id="UP000244336">
    <property type="component" value="Chromosome 3"/>
</dbReference>
<name>A0A2T7EFY6_9POAL</name>
<proteinExistence type="predicted"/>
<organism evidence="3 4">
    <name type="scientific">Panicum hallii var. hallii</name>
    <dbReference type="NCBI Taxonomy" id="1504633"/>
    <lineage>
        <taxon>Eukaryota</taxon>
        <taxon>Viridiplantae</taxon>
        <taxon>Streptophyta</taxon>
        <taxon>Embryophyta</taxon>
        <taxon>Tracheophyta</taxon>
        <taxon>Spermatophyta</taxon>
        <taxon>Magnoliopsida</taxon>
        <taxon>Liliopsida</taxon>
        <taxon>Poales</taxon>
        <taxon>Poaceae</taxon>
        <taxon>PACMAD clade</taxon>
        <taxon>Panicoideae</taxon>
        <taxon>Panicodae</taxon>
        <taxon>Paniceae</taxon>
        <taxon>Panicinae</taxon>
        <taxon>Panicum</taxon>
        <taxon>Panicum sect. Panicum</taxon>
    </lineage>
</organism>
<gene>
    <name evidence="3" type="ORF">GQ55_3G356600</name>
</gene>
<reference evidence="3 4" key="1">
    <citation type="submission" date="2018-04" db="EMBL/GenBank/DDBJ databases">
        <title>WGS assembly of Panicum hallii var. hallii HAL2.</title>
        <authorList>
            <person name="Lovell J."/>
            <person name="Jenkins J."/>
            <person name="Lowry D."/>
            <person name="Mamidi S."/>
            <person name="Sreedasyam A."/>
            <person name="Weng X."/>
            <person name="Barry K."/>
            <person name="Bonette J."/>
            <person name="Campitelli B."/>
            <person name="Daum C."/>
            <person name="Gordon S."/>
            <person name="Gould B."/>
            <person name="Lipzen A."/>
            <person name="MacQueen A."/>
            <person name="Palacio-Mejia J."/>
            <person name="Plott C."/>
            <person name="Shakirov E."/>
            <person name="Shu S."/>
            <person name="Yoshinaga Y."/>
            <person name="Zane M."/>
            <person name="Rokhsar D."/>
            <person name="Grimwood J."/>
            <person name="Schmutz J."/>
            <person name="Juenger T."/>
        </authorList>
    </citation>
    <scope>NUCLEOTIDE SEQUENCE [LARGE SCALE GENOMIC DNA]</scope>
    <source>
        <strain evidence="4">cv. HAL2</strain>
    </source>
</reference>
<accession>A0A2T7EFY6</accession>
<evidence type="ECO:0000313" key="4">
    <source>
        <dbReference type="Proteomes" id="UP000244336"/>
    </source>
</evidence>
<dbReference type="AlphaFoldDB" id="A0A2T7EFY6"/>
<keyword evidence="1" id="KW-0175">Coiled coil</keyword>
<feature type="coiled-coil region" evidence="1">
    <location>
        <begin position="153"/>
        <end position="197"/>
    </location>
</feature>
<evidence type="ECO:0000256" key="2">
    <source>
        <dbReference type="SAM" id="MobiDB-lite"/>
    </source>
</evidence>
<evidence type="ECO:0000313" key="3">
    <source>
        <dbReference type="EMBL" id="PUZ66739.1"/>
    </source>
</evidence>
<evidence type="ECO:0000256" key="1">
    <source>
        <dbReference type="SAM" id="Coils"/>
    </source>
</evidence>
<dbReference type="EMBL" id="CM009751">
    <property type="protein sequence ID" value="PUZ66739.1"/>
    <property type="molecule type" value="Genomic_DNA"/>
</dbReference>
<protein>
    <submittedName>
        <fullName evidence="3">Uncharacterized protein</fullName>
    </submittedName>
</protein>
<sequence>MADNGWVNGICHAEPGLPKLLLLSLERVGVMEPPEYAYREYISGGTLRCDMMVFVERSTRYPDVDPWFISTTGFRFPDTYRKAARKALRRLRVLYRHHLQRTPMGVFPPTEGRGRTWIARMRGLGREEEDLEDTVSHLSIYLTGLDALYREQAAQLRQLIHGIEKITRELEEQRTRAASAEYSLATLQAQMQEYENRNGIGGWIEEEEEEEPEETHWDKGTQTEEEEPEETHWDKGTQTEDEEIDRSLPIKKRPIRIEEKSP</sequence>
<feature type="region of interest" description="Disordered" evidence="2">
    <location>
        <begin position="206"/>
        <end position="262"/>
    </location>
</feature>
<keyword evidence="4" id="KW-1185">Reference proteome</keyword>
<dbReference type="Gramene" id="PUZ66739">
    <property type="protein sequence ID" value="PUZ66739"/>
    <property type="gene ID" value="GQ55_3G356600"/>
</dbReference>